<dbReference type="Gene3D" id="3.40.50.450">
    <property type="match status" value="1"/>
</dbReference>
<dbReference type="SUPFAM" id="SSF102405">
    <property type="entry name" value="MCP/YpsA-like"/>
    <property type="match status" value="1"/>
</dbReference>
<dbReference type="AlphaFoldDB" id="A0A7K0K657"/>
<keyword evidence="1" id="KW-0203">Cytokinin biosynthesis</keyword>
<protein>
    <recommendedName>
        <fullName evidence="1">Cytokinin riboside 5'-monophosphate phosphoribohydrolase</fullName>
        <ecNumber evidence="1">3.2.2.n1</ecNumber>
    </recommendedName>
</protein>
<dbReference type="InterPro" id="IPR031100">
    <property type="entry name" value="LOG_fam"/>
</dbReference>
<dbReference type="PANTHER" id="PTHR43393">
    <property type="entry name" value="CYTOKININ RIBOSIDE 5'-MONOPHOSPHATE PHOSPHORIBOHYDROLASE"/>
    <property type="match status" value="1"/>
</dbReference>
<comment type="caution">
    <text evidence="2">The sequence shown here is derived from an EMBL/GenBank/DDBJ whole genome shotgun (WGS) entry which is preliminary data.</text>
</comment>
<dbReference type="EMBL" id="VUMY01000021">
    <property type="protein sequence ID" value="MST50505.1"/>
    <property type="molecule type" value="Genomic_DNA"/>
</dbReference>
<reference evidence="2 3" key="1">
    <citation type="submission" date="2019-08" db="EMBL/GenBank/DDBJ databases">
        <title>In-depth cultivation of the pig gut microbiome towards novel bacterial diversity and tailored functional studies.</title>
        <authorList>
            <person name="Wylensek D."/>
            <person name="Hitch T.C.A."/>
            <person name="Clavel T."/>
        </authorList>
    </citation>
    <scope>NUCLEOTIDE SEQUENCE [LARGE SCALE GENOMIC DNA]</scope>
    <source>
        <strain evidence="2 3">RF-GAM-744-WT-7</strain>
    </source>
</reference>
<dbReference type="PANTHER" id="PTHR43393:SF3">
    <property type="entry name" value="LYSINE DECARBOXYLASE-LIKE PROTEIN"/>
    <property type="match status" value="1"/>
</dbReference>
<comment type="catalytic activity">
    <reaction evidence="1">
        <text>N(6)-(dimethylallyl)adenosine 5'-phosphate + H2O = N(6)-dimethylallyladenine + D-ribose 5-phosphate</text>
        <dbReference type="Rhea" id="RHEA:48560"/>
        <dbReference type="ChEBI" id="CHEBI:15377"/>
        <dbReference type="ChEBI" id="CHEBI:17660"/>
        <dbReference type="ChEBI" id="CHEBI:57526"/>
        <dbReference type="ChEBI" id="CHEBI:78346"/>
        <dbReference type="EC" id="3.2.2.n1"/>
    </reaction>
</comment>
<keyword evidence="3" id="KW-1185">Reference proteome</keyword>
<dbReference type="Proteomes" id="UP000442535">
    <property type="component" value="Unassembled WGS sequence"/>
</dbReference>
<dbReference type="EC" id="3.2.2.n1" evidence="1"/>
<dbReference type="GO" id="GO:0016787">
    <property type="term" value="F:hydrolase activity"/>
    <property type="evidence" value="ECO:0007669"/>
    <property type="project" value="UniProtKB-KW"/>
</dbReference>
<evidence type="ECO:0000313" key="3">
    <source>
        <dbReference type="Proteomes" id="UP000442535"/>
    </source>
</evidence>
<dbReference type="FunFam" id="3.40.50.450:FF:000011">
    <property type="entry name" value="TIGR00730 family Rossman fold protein"/>
    <property type="match status" value="1"/>
</dbReference>
<dbReference type="GO" id="GO:0005829">
    <property type="term" value="C:cytosol"/>
    <property type="evidence" value="ECO:0007669"/>
    <property type="project" value="TreeGrafter"/>
</dbReference>
<comment type="catalytic activity">
    <reaction evidence="1">
        <text>9-ribosyl-trans-zeatin 5'-phosphate + H2O = trans-zeatin + D-ribose 5-phosphate</text>
        <dbReference type="Rhea" id="RHEA:48564"/>
        <dbReference type="ChEBI" id="CHEBI:15377"/>
        <dbReference type="ChEBI" id="CHEBI:16522"/>
        <dbReference type="ChEBI" id="CHEBI:78346"/>
        <dbReference type="ChEBI" id="CHEBI:87947"/>
        <dbReference type="EC" id="3.2.2.n1"/>
    </reaction>
</comment>
<dbReference type="GO" id="GO:0009691">
    <property type="term" value="P:cytokinin biosynthetic process"/>
    <property type="evidence" value="ECO:0007669"/>
    <property type="project" value="UniProtKB-UniRule"/>
</dbReference>
<sequence length="240" mass="26750">MKTFLTRRGTFGGANREQADQQLLRSKVEPGWTNGDPWRVLRIMGEFVDGFESLADIEKSVTIFGSARTAKDDRYYRLGEDLGRVFAKAGYTVITGGGPGLMEAASKGAHENGGLAVGLGIELPHEQGMNDYIDLGIEFRYFFVRKTMFVKYAQAFVALPGGFGTLDELFEAVTLVQTHKIQKFPIVLVGHEFWDDLVKWLKKRLVTEGMVSSEEVALIQVVDTAEEALYVVKENSLQFP</sequence>
<proteinExistence type="inferred from homology"/>
<dbReference type="InterPro" id="IPR005269">
    <property type="entry name" value="LOG"/>
</dbReference>
<dbReference type="NCBIfam" id="TIGR00730">
    <property type="entry name" value="Rossman fold protein, TIGR00730 family"/>
    <property type="match status" value="1"/>
</dbReference>
<name>A0A7K0K657_9ACTO</name>
<dbReference type="InterPro" id="IPR052341">
    <property type="entry name" value="LOG_family_nucleotidases"/>
</dbReference>
<dbReference type="RefSeq" id="WP_154546279.1">
    <property type="nucleotide sequence ID" value="NZ_VUMY01000021.1"/>
</dbReference>
<evidence type="ECO:0000256" key="1">
    <source>
        <dbReference type="RuleBase" id="RU363015"/>
    </source>
</evidence>
<organism evidence="2 3">
    <name type="scientific">Mobiluncus porci</name>
    <dbReference type="NCBI Taxonomy" id="2652278"/>
    <lineage>
        <taxon>Bacteria</taxon>
        <taxon>Bacillati</taxon>
        <taxon>Actinomycetota</taxon>
        <taxon>Actinomycetes</taxon>
        <taxon>Actinomycetales</taxon>
        <taxon>Actinomycetaceae</taxon>
        <taxon>Mobiluncus</taxon>
    </lineage>
</organism>
<keyword evidence="1" id="KW-0378">Hydrolase</keyword>
<accession>A0A7K0K657</accession>
<evidence type="ECO:0000313" key="2">
    <source>
        <dbReference type="EMBL" id="MST50505.1"/>
    </source>
</evidence>
<gene>
    <name evidence="2" type="ORF">FYJ63_09785</name>
</gene>
<dbReference type="Pfam" id="PF03641">
    <property type="entry name" value="Lysine_decarbox"/>
    <property type="match status" value="1"/>
</dbReference>
<comment type="similarity">
    <text evidence="1">Belongs to the LOG family.</text>
</comment>